<name>A0A380ZEW9_BARDO</name>
<evidence type="ECO:0000313" key="1">
    <source>
        <dbReference type="EMBL" id="SUV45171.1"/>
    </source>
</evidence>
<gene>
    <name evidence="1" type="ORF">NCTC12862_00891</name>
</gene>
<accession>A0A380ZEW9</accession>
<dbReference type="EMBL" id="UFTF01000001">
    <property type="protein sequence ID" value="SUV45171.1"/>
    <property type="molecule type" value="Genomic_DNA"/>
</dbReference>
<reference evidence="1 2" key="1">
    <citation type="submission" date="2018-06" db="EMBL/GenBank/DDBJ databases">
        <authorList>
            <consortium name="Pathogen Informatics"/>
            <person name="Doyle S."/>
        </authorList>
    </citation>
    <scope>NUCLEOTIDE SEQUENCE [LARGE SCALE GENOMIC DNA]</scope>
    <source>
        <strain evidence="1 2">NCTC12862</strain>
    </source>
</reference>
<proteinExistence type="predicted"/>
<organism evidence="1 2">
    <name type="scientific">Bartonella doshiae</name>
    <dbReference type="NCBI Taxonomy" id="33044"/>
    <lineage>
        <taxon>Bacteria</taxon>
        <taxon>Pseudomonadati</taxon>
        <taxon>Pseudomonadota</taxon>
        <taxon>Alphaproteobacteria</taxon>
        <taxon>Hyphomicrobiales</taxon>
        <taxon>Bartonellaceae</taxon>
        <taxon>Bartonella</taxon>
    </lineage>
</organism>
<evidence type="ECO:0000313" key="2">
    <source>
        <dbReference type="Proteomes" id="UP000254950"/>
    </source>
</evidence>
<sequence length="40" mass="4592">MKTVCIKGYTLKDDNEADALTISYLIKGKKDQTRQLNYLV</sequence>
<dbReference type="Proteomes" id="UP000254950">
    <property type="component" value="Unassembled WGS sequence"/>
</dbReference>
<protein>
    <submittedName>
        <fullName evidence="1">Uncharacterized protein</fullName>
    </submittedName>
</protein>
<dbReference type="AlphaFoldDB" id="A0A380ZEW9"/>